<sequence>MAENNRPVHQVRIGRIKAAVFENGDNAPRKVQFTALYKDGDSWRGSASFAREDLPLLIKVADQVHSYLYEQNGQNGSSEAE</sequence>
<gene>
    <name evidence="1" type="ORF">Pan181_37380</name>
</gene>
<name>A0A518AS18_9BACT</name>
<proteinExistence type="predicted"/>
<dbReference type="AlphaFoldDB" id="A0A518AS18"/>
<evidence type="ECO:0000313" key="1">
    <source>
        <dbReference type="EMBL" id="QDU57520.1"/>
    </source>
</evidence>
<evidence type="ECO:0000313" key="2">
    <source>
        <dbReference type="Proteomes" id="UP000315750"/>
    </source>
</evidence>
<dbReference type="KEGG" id="amuc:Pan181_37380"/>
<dbReference type="RefSeq" id="WP_145248743.1">
    <property type="nucleotide sequence ID" value="NZ_CP036278.1"/>
</dbReference>
<dbReference type="OrthoDB" id="9797435at2"/>
<dbReference type="Proteomes" id="UP000315750">
    <property type="component" value="Chromosome"/>
</dbReference>
<organism evidence="1 2">
    <name type="scientific">Aeoliella mucimassa</name>
    <dbReference type="NCBI Taxonomy" id="2527972"/>
    <lineage>
        <taxon>Bacteria</taxon>
        <taxon>Pseudomonadati</taxon>
        <taxon>Planctomycetota</taxon>
        <taxon>Planctomycetia</taxon>
        <taxon>Pirellulales</taxon>
        <taxon>Lacipirellulaceae</taxon>
        <taxon>Aeoliella</taxon>
    </lineage>
</organism>
<dbReference type="EMBL" id="CP036278">
    <property type="protein sequence ID" value="QDU57520.1"/>
    <property type="molecule type" value="Genomic_DNA"/>
</dbReference>
<keyword evidence="2" id="KW-1185">Reference proteome</keyword>
<protein>
    <submittedName>
        <fullName evidence="1">Uncharacterized protein</fullName>
    </submittedName>
</protein>
<accession>A0A518AS18</accession>
<reference evidence="1 2" key="1">
    <citation type="submission" date="2019-02" db="EMBL/GenBank/DDBJ databases">
        <title>Deep-cultivation of Planctomycetes and their phenomic and genomic characterization uncovers novel biology.</title>
        <authorList>
            <person name="Wiegand S."/>
            <person name="Jogler M."/>
            <person name="Boedeker C."/>
            <person name="Pinto D."/>
            <person name="Vollmers J."/>
            <person name="Rivas-Marin E."/>
            <person name="Kohn T."/>
            <person name="Peeters S.H."/>
            <person name="Heuer A."/>
            <person name="Rast P."/>
            <person name="Oberbeckmann S."/>
            <person name="Bunk B."/>
            <person name="Jeske O."/>
            <person name="Meyerdierks A."/>
            <person name="Storesund J.E."/>
            <person name="Kallscheuer N."/>
            <person name="Luecker S."/>
            <person name="Lage O.M."/>
            <person name="Pohl T."/>
            <person name="Merkel B.J."/>
            <person name="Hornburger P."/>
            <person name="Mueller R.-W."/>
            <person name="Bruemmer F."/>
            <person name="Labrenz M."/>
            <person name="Spormann A.M."/>
            <person name="Op den Camp H."/>
            <person name="Overmann J."/>
            <person name="Amann R."/>
            <person name="Jetten M.S.M."/>
            <person name="Mascher T."/>
            <person name="Medema M.H."/>
            <person name="Devos D.P."/>
            <person name="Kaster A.-K."/>
            <person name="Ovreas L."/>
            <person name="Rohde M."/>
            <person name="Galperin M.Y."/>
            <person name="Jogler C."/>
        </authorList>
    </citation>
    <scope>NUCLEOTIDE SEQUENCE [LARGE SCALE GENOMIC DNA]</scope>
    <source>
        <strain evidence="1 2">Pan181</strain>
    </source>
</reference>